<dbReference type="OrthoDB" id="166212at2759"/>
<name>A0A7I8W318_9ANNE</name>
<dbReference type="InterPro" id="IPR000595">
    <property type="entry name" value="cNMP-bd_dom"/>
</dbReference>
<feature type="domain" description="Cyclic nucleotide-binding" evidence="1">
    <location>
        <begin position="179"/>
        <end position="263"/>
    </location>
</feature>
<dbReference type="EMBL" id="CAJFCJ010000018">
    <property type="protein sequence ID" value="CAD5122574.1"/>
    <property type="molecule type" value="Genomic_DNA"/>
</dbReference>
<dbReference type="Proteomes" id="UP000549394">
    <property type="component" value="Unassembled WGS sequence"/>
</dbReference>
<dbReference type="InterPro" id="IPR018490">
    <property type="entry name" value="cNMP-bd_dom_sf"/>
</dbReference>
<sequence length="614" mass="71625">MAHKWRKVKNFALAHGSLINGNIEDSEDWSKTFEEIEDRLDEVKRMTKFRPDKRHVLDRVSPSQRKMIEKYENMSDAELLELRRKNWKCMKYRRKFYQEPTSNRRRRKKVQKSEEKIVSSARTSLGYDLQMTLITQPEYRENNSVQKILWILKAAKAFQDLFPDENQMEMARNAAYDRYEDGRIVANQGSVPNRLYFILSGRIHQIKDYDLASGTVSKSLGYLHKGMMTNVEELRNRYVRDVTLVAKGQLEVLILDYDMFEYLQRTCHHVPTDFLSSINLLSELPCEKLAKEELDCIRYNYFPSGNVIVKNALKTSWLYVVKTGSVKVVRYQQIFQVPNNSVAAVKSKNLGLGRSFSHADIMLNCTSRRQRENKKLNNMELTRLSPGISFNPLAQTIGIDVGLDNGRMSVSLSRPATRAKSSRNLETELNIDNKRENNSNKQNKPLSYLPTINIPKKSITEDELLTHSLWLTREKTQLTNLPSVFPKESKIDYSKKETFVELDRLKAGDVFGLDDILNRFMRQQGVYISNMRSEEKVKSGELISLISESAEIIRVHKRFFLQYANNNAMLKVDTFCKDYLTQEEASRRIFDKQRWINYKDALKQCMLEAIFQTV</sequence>
<evidence type="ECO:0000313" key="3">
    <source>
        <dbReference type="Proteomes" id="UP000549394"/>
    </source>
</evidence>
<dbReference type="AlphaFoldDB" id="A0A7I8W318"/>
<comment type="caution">
    <text evidence="2">The sequence shown here is derived from an EMBL/GenBank/DDBJ whole genome shotgun (WGS) entry which is preliminary data.</text>
</comment>
<gene>
    <name evidence="2" type="ORF">DGYR_LOCUS10373</name>
</gene>
<dbReference type="CDD" id="cd00038">
    <property type="entry name" value="CAP_ED"/>
    <property type="match status" value="1"/>
</dbReference>
<feature type="domain" description="Cyclic nucleotide-binding" evidence="1">
    <location>
        <begin position="294"/>
        <end position="371"/>
    </location>
</feature>
<dbReference type="PANTHER" id="PTHR23011:SF12">
    <property type="entry name" value="CYCLIC NUCLEOTIDE-BINDING DOMAIN-CONTAINING PROTEIN"/>
    <property type="match status" value="1"/>
</dbReference>
<dbReference type="PANTHER" id="PTHR23011">
    <property type="entry name" value="CYCLIC NUCLEOTIDE-BINDING DOMAIN CONTAINING PROTEIN"/>
    <property type="match status" value="1"/>
</dbReference>
<proteinExistence type="predicted"/>
<reference evidence="2 3" key="1">
    <citation type="submission" date="2020-08" db="EMBL/GenBank/DDBJ databases">
        <authorList>
            <person name="Hejnol A."/>
        </authorList>
    </citation>
    <scope>NUCLEOTIDE SEQUENCE [LARGE SCALE GENOMIC DNA]</scope>
</reference>
<dbReference type="PROSITE" id="PS50042">
    <property type="entry name" value="CNMP_BINDING_3"/>
    <property type="match status" value="2"/>
</dbReference>
<evidence type="ECO:0000313" key="2">
    <source>
        <dbReference type="EMBL" id="CAD5122574.1"/>
    </source>
</evidence>
<dbReference type="InterPro" id="IPR014710">
    <property type="entry name" value="RmlC-like_jellyroll"/>
</dbReference>
<dbReference type="Gene3D" id="2.60.120.10">
    <property type="entry name" value="Jelly Rolls"/>
    <property type="match status" value="2"/>
</dbReference>
<evidence type="ECO:0000259" key="1">
    <source>
        <dbReference type="PROSITE" id="PS50042"/>
    </source>
</evidence>
<dbReference type="SUPFAM" id="SSF51206">
    <property type="entry name" value="cAMP-binding domain-like"/>
    <property type="match status" value="2"/>
</dbReference>
<organism evidence="2 3">
    <name type="scientific">Dimorphilus gyrociliatus</name>
    <dbReference type="NCBI Taxonomy" id="2664684"/>
    <lineage>
        <taxon>Eukaryota</taxon>
        <taxon>Metazoa</taxon>
        <taxon>Spiralia</taxon>
        <taxon>Lophotrochozoa</taxon>
        <taxon>Annelida</taxon>
        <taxon>Polychaeta</taxon>
        <taxon>Polychaeta incertae sedis</taxon>
        <taxon>Dinophilidae</taxon>
        <taxon>Dimorphilus</taxon>
    </lineage>
</organism>
<protein>
    <submittedName>
        <fullName evidence="2">DgyrCDS10987</fullName>
    </submittedName>
</protein>
<keyword evidence="3" id="KW-1185">Reference proteome</keyword>
<accession>A0A7I8W318</accession>